<reference evidence="2 3" key="1">
    <citation type="submission" date="2019-08" db="EMBL/GenBank/DDBJ databases">
        <authorList>
            <person name="Peeters C."/>
        </authorList>
    </citation>
    <scope>NUCLEOTIDE SEQUENCE [LARGE SCALE GENOMIC DNA]</scope>
    <source>
        <strain evidence="2 3">LMG 31112</strain>
    </source>
</reference>
<dbReference type="GO" id="GO:0016787">
    <property type="term" value="F:hydrolase activity"/>
    <property type="evidence" value="ECO:0007669"/>
    <property type="project" value="UniProtKB-KW"/>
</dbReference>
<dbReference type="InterPro" id="IPR012338">
    <property type="entry name" value="Beta-lactam/transpept-like"/>
</dbReference>
<feature type="domain" description="Beta-lactamase-related" evidence="1">
    <location>
        <begin position="9"/>
        <end position="324"/>
    </location>
</feature>
<dbReference type="PANTHER" id="PTHR46825:SF9">
    <property type="entry name" value="BETA-LACTAMASE-RELATED DOMAIN-CONTAINING PROTEIN"/>
    <property type="match status" value="1"/>
</dbReference>
<dbReference type="RefSeq" id="WP_150621020.1">
    <property type="nucleotide sequence ID" value="NZ_CABPSM010000007.1"/>
</dbReference>
<dbReference type="InterPro" id="IPR050491">
    <property type="entry name" value="AmpC-like"/>
</dbReference>
<dbReference type="Gene3D" id="3.40.710.10">
    <property type="entry name" value="DD-peptidase/beta-lactamase superfamily"/>
    <property type="match status" value="1"/>
</dbReference>
<dbReference type="InterPro" id="IPR001466">
    <property type="entry name" value="Beta-lactam-related"/>
</dbReference>
<protein>
    <submittedName>
        <fullName evidence="2">Serine hydrolase</fullName>
    </submittedName>
</protein>
<organism evidence="2 3">
    <name type="scientific">Pandoraea horticolens</name>
    <dbReference type="NCBI Taxonomy" id="2508298"/>
    <lineage>
        <taxon>Bacteria</taxon>
        <taxon>Pseudomonadati</taxon>
        <taxon>Pseudomonadota</taxon>
        <taxon>Betaproteobacteria</taxon>
        <taxon>Burkholderiales</taxon>
        <taxon>Burkholderiaceae</taxon>
        <taxon>Pandoraea</taxon>
    </lineage>
</organism>
<sequence length="538" mass="58120">MGSTSVVELDELFQPFNRSDAPGLVVGVAKHGQTIYRKAFGLASLEHGVANTPATRMRIGSTSKHFTALLALLLAEENRMDLDAPIRRYLPELTGPGGDPTVRQLLQHRGGSRCFLDIGFLSHGMALPPLGEAQRVQVRQADRNFPPGTAMIYNNGGYHLVSIAIERAGGAPFERQLKDRLFDPVGMLDTASVPSDFEITPRIATLHLPTADGRWRRGMFPSEEVRGEGAIVSTIDDMLTWAAHLRDRHRFGSSRTWSELTALESYADGDVSAYALGLVTQTYRGVRVVHHPGGVIGGSSQMLTVPDHEIDIVIFSNGAPGCDPAKLALKALDALIDDKLGPNAPTASAEEFPGLLGDWWSPESGMVYSLVEENNALSLTLCGFPVGMPLRPERESTLVASSLGLSDITISGLDSASDDRILISFGGQSIAHRRVNTDSNGGESFASAVLGSYWSDDANCRALIEFEGPRLVLRCSDAYGQANSALTFIGDAVAIARQDLTMWSCALSFAANDEGEITGFQINSPRTRHLRFVRRTSN</sequence>
<dbReference type="SUPFAM" id="SSF56601">
    <property type="entry name" value="beta-lactamase/transpeptidase-like"/>
    <property type="match status" value="1"/>
</dbReference>
<dbReference type="Proteomes" id="UP000343317">
    <property type="component" value="Unassembled WGS sequence"/>
</dbReference>
<evidence type="ECO:0000259" key="1">
    <source>
        <dbReference type="Pfam" id="PF00144"/>
    </source>
</evidence>
<proteinExistence type="predicted"/>
<evidence type="ECO:0000313" key="2">
    <source>
        <dbReference type="EMBL" id="VVE14128.1"/>
    </source>
</evidence>
<evidence type="ECO:0000313" key="3">
    <source>
        <dbReference type="Proteomes" id="UP000343317"/>
    </source>
</evidence>
<keyword evidence="2" id="KW-0378">Hydrolase</keyword>
<dbReference type="AlphaFoldDB" id="A0A5E4VP65"/>
<accession>A0A5E4VP65</accession>
<dbReference type="Pfam" id="PF00144">
    <property type="entry name" value="Beta-lactamase"/>
    <property type="match status" value="1"/>
</dbReference>
<keyword evidence="3" id="KW-1185">Reference proteome</keyword>
<gene>
    <name evidence="2" type="ORF">PHO31112_02782</name>
</gene>
<dbReference type="PANTHER" id="PTHR46825">
    <property type="entry name" value="D-ALANYL-D-ALANINE-CARBOXYPEPTIDASE/ENDOPEPTIDASE AMPH"/>
    <property type="match status" value="1"/>
</dbReference>
<dbReference type="EMBL" id="CABPSM010000007">
    <property type="protein sequence ID" value="VVE14128.1"/>
    <property type="molecule type" value="Genomic_DNA"/>
</dbReference>
<name>A0A5E4VP65_9BURK</name>